<gene>
    <name evidence="3" type="ORF">OD355_02305</name>
</gene>
<dbReference type="RefSeq" id="WP_263036831.1">
    <property type="nucleotide sequence ID" value="NZ_JAOTPL010000002.1"/>
</dbReference>
<organism evidence="3 4">
    <name type="scientific">Haoranjiania flava</name>
    <dbReference type="NCBI Taxonomy" id="1856322"/>
    <lineage>
        <taxon>Bacteria</taxon>
        <taxon>Pseudomonadati</taxon>
        <taxon>Bacteroidota</taxon>
        <taxon>Chitinophagia</taxon>
        <taxon>Chitinophagales</taxon>
        <taxon>Chitinophagaceae</taxon>
        <taxon>Haoranjiania</taxon>
    </lineage>
</organism>
<dbReference type="EMBL" id="JAOTPL010000002">
    <property type="protein sequence ID" value="MCU7693345.1"/>
    <property type="molecule type" value="Genomic_DNA"/>
</dbReference>
<accession>A0AAE3LPC6</accession>
<evidence type="ECO:0000256" key="2">
    <source>
        <dbReference type="SAM" id="SignalP"/>
    </source>
</evidence>
<keyword evidence="4" id="KW-1185">Reference proteome</keyword>
<feature type="chain" id="PRO_5041989796" evidence="2">
    <location>
        <begin position="25"/>
        <end position="80"/>
    </location>
</feature>
<feature type="transmembrane region" description="Helical" evidence="1">
    <location>
        <begin position="48"/>
        <end position="67"/>
    </location>
</feature>
<keyword evidence="2" id="KW-0732">Signal</keyword>
<keyword evidence="1" id="KW-0812">Transmembrane</keyword>
<evidence type="ECO:0000313" key="3">
    <source>
        <dbReference type="EMBL" id="MCU7693345.1"/>
    </source>
</evidence>
<evidence type="ECO:0000313" key="4">
    <source>
        <dbReference type="Proteomes" id="UP001209317"/>
    </source>
</evidence>
<keyword evidence="1" id="KW-0472">Membrane</keyword>
<feature type="signal peptide" evidence="2">
    <location>
        <begin position="1"/>
        <end position="24"/>
    </location>
</feature>
<comment type="caution">
    <text evidence="3">The sequence shown here is derived from an EMBL/GenBank/DDBJ whole genome shotgun (WGS) entry which is preliminary data.</text>
</comment>
<evidence type="ECO:0000256" key="1">
    <source>
        <dbReference type="SAM" id="Phobius"/>
    </source>
</evidence>
<dbReference type="AlphaFoldDB" id="A0AAE3LPC6"/>
<keyword evidence="1" id="KW-1133">Transmembrane helix</keyword>
<name>A0AAE3LPC6_9BACT</name>
<reference evidence="3" key="1">
    <citation type="submission" date="2022-10" db="EMBL/GenBank/DDBJ databases">
        <authorList>
            <person name="Kim H.S."/>
            <person name="Kim J.-S."/>
            <person name="Suh M.K."/>
            <person name="Eom M.K."/>
            <person name="Lee J.-S."/>
        </authorList>
    </citation>
    <scope>NUCLEOTIDE SEQUENCE</scope>
    <source>
        <strain evidence="3">LIP-5</strain>
    </source>
</reference>
<dbReference type="Proteomes" id="UP001209317">
    <property type="component" value="Unassembled WGS sequence"/>
</dbReference>
<sequence>MKQFLNKISILVVMLATLVLQAEAQCAICTKTAMQMGEGPAKGLNAAILYLMAIPLTILFFIGYRWYRRENAIRKKEQHP</sequence>
<protein>
    <submittedName>
        <fullName evidence="3">Uncharacterized protein</fullName>
    </submittedName>
</protein>
<proteinExistence type="predicted"/>